<dbReference type="EMBL" id="GG745370">
    <property type="protein sequence ID" value="KNE71193.1"/>
    <property type="molecule type" value="Genomic_DNA"/>
</dbReference>
<gene>
    <name evidence="1" type="ORF">AMAG_20410</name>
</gene>
<protein>
    <submittedName>
        <fullName evidence="1">Uncharacterized protein</fullName>
    </submittedName>
</protein>
<accession>A0A0L0T8Q8</accession>
<proteinExistence type="predicted"/>
<evidence type="ECO:0000313" key="2">
    <source>
        <dbReference type="Proteomes" id="UP000054350"/>
    </source>
</evidence>
<reference evidence="1 2" key="1">
    <citation type="submission" date="2009-11" db="EMBL/GenBank/DDBJ databases">
        <title>Annotation of Allomyces macrogynus ATCC 38327.</title>
        <authorList>
            <consortium name="The Broad Institute Genome Sequencing Platform"/>
            <person name="Russ C."/>
            <person name="Cuomo C."/>
            <person name="Burger G."/>
            <person name="Gray M.W."/>
            <person name="Holland P.W.H."/>
            <person name="King N."/>
            <person name="Lang F.B.F."/>
            <person name="Roger A.J."/>
            <person name="Ruiz-Trillo I."/>
            <person name="Young S.K."/>
            <person name="Zeng Q."/>
            <person name="Gargeya S."/>
            <person name="Fitzgerald M."/>
            <person name="Haas B."/>
            <person name="Abouelleil A."/>
            <person name="Alvarado L."/>
            <person name="Arachchi H.M."/>
            <person name="Berlin A."/>
            <person name="Chapman S.B."/>
            <person name="Gearin G."/>
            <person name="Goldberg J."/>
            <person name="Griggs A."/>
            <person name="Gujja S."/>
            <person name="Hansen M."/>
            <person name="Heiman D."/>
            <person name="Howarth C."/>
            <person name="Larimer J."/>
            <person name="Lui A."/>
            <person name="MacDonald P.J.P."/>
            <person name="McCowen C."/>
            <person name="Montmayeur A."/>
            <person name="Murphy C."/>
            <person name="Neiman D."/>
            <person name="Pearson M."/>
            <person name="Priest M."/>
            <person name="Roberts A."/>
            <person name="Saif S."/>
            <person name="Shea T."/>
            <person name="Sisk P."/>
            <person name="Stolte C."/>
            <person name="Sykes S."/>
            <person name="Wortman J."/>
            <person name="Nusbaum C."/>
            <person name="Birren B."/>
        </authorList>
    </citation>
    <scope>NUCLEOTIDE SEQUENCE [LARGE SCALE GENOMIC DNA]</scope>
    <source>
        <strain evidence="1 2">ATCC 38327</strain>
    </source>
</reference>
<dbReference type="AlphaFoldDB" id="A0A0L0T8Q8"/>
<evidence type="ECO:0000313" key="1">
    <source>
        <dbReference type="EMBL" id="KNE71193.1"/>
    </source>
</evidence>
<dbReference type="VEuPathDB" id="FungiDB:AMAG_20410"/>
<name>A0A0L0T8Q8_ALLM3</name>
<keyword evidence="2" id="KW-1185">Reference proteome</keyword>
<organism evidence="1 2">
    <name type="scientific">Allomyces macrogynus (strain ATCC 38327)</name>
    <name type="common">Allomyces javanicus var. macrogynus</name>
    <dbReference type="NCBI Taxonomy" id="578462"/>
    <lineage>
        <taxon>Eukaryota</taxon>
        <taxon>Fungi</taxon>
        <taxon>Fungi incertae sedis</taxon>
        <taxon>Blastocladiomycota</taxon>
        <taxon>Blastocladiomycetes</taxon>
        <taxon>Blastocladiales</taxon>
        <taxon>Blastocladiaceae</taxon>
        <taxon>Allomyces</taxon>
    </lineage>
</organism>
<reference evidence="2" key="2">
    <citation type="submission" date="2009-11" db="EMBL/GenBank/DDBJ databases">
        <title>The Genome Sequence of Allomyces macrogynus strain ATCC 38327.</title>
        <authorList>
            <consortium name="The Broad Institute Genome Sequencing Platform"/>
            <person name="Russ C."/>
            <person name="Cuomo C."/>
            <person name="Shea T."/>
            <person name="Young S.K."/>
            <person name="Zeng Q."/>
            <person name="Koehrsen M."/>
            <person name="Haas B."/>
            <person name="Borodovsky M."/>
            <person name="Guigo R."/>
            <person name="Alvarado L."/>
            <person name="Berlin A."/>
            <person name="Borenstein D."/>
            <person name="Chen Z."/>
            <person name="Engels R."/>
            <person name="Freedman E."/>
            <person name="Gellesch M."/>
            <person name="Goldberg J."/>
            <person name="Griggs A."/>
            <person name="Gujja S."/>
            <person name="Heiman D."/>
            <person name="Hepburn T."/>
            <person name="Howarth C."/>
            <person name="Jen D."/>
            <person name="Larson L."/>
            <person name="Lewis B."/>
            <person name="Mehta T."/>
            <person name="Park D."/>
            <person name="Pearson M."/>
            <person name="Roberts A."/>
            <person name="Saif S."/>
            <person name="Shenoy N."/>
            <person name="Sisk P."/>
            <person name="Stolte C."/>
            <person name="Sykes S."/>
            <person name="Walk T."/>
            <person name="White J."/>
            <person name="Yandava C."/>
            <person name="Burger G."/>
            <person name="Gray M.W."/>
            <person name="Holland P.W.H."/>
            <person name="King N."/>
            <person name="Lang F.B.F."/>
            <person name="Roger A.J."/>
            <person name="Ruiz-Trillo I."/>
            <person name="Lander E."/>
            <person name="Nusbaum C."/>
        </authorList>
    </citation>
    <scope>NUCLEOTIDE SEQUENCE [LARGE SCALE GENOMIC DNA]</scope>
    <source>
        <strain evidence="2">ATCC 38327</strain>
    </source>
</reference>
<sequence length="136" mass="15153">MANVPADQVDKDLKFYVERVSSPSTAHLVPLARLVYANHAAVVACDVPTTTTTQRAYVHAEFPDHRGVERVTGEERKYGVYVVHRARTVGKAGLVKKWTAMEQAKVERDAALERMRQLEVFYGEVVKSTGADHAMV</sequence>
<dbReference type="Proteomes" id="UP000054350">
    <property type="component" value="Unassembled WGS sequence"/>
</dbReference>